<dbReference type="PANTHER" id="PTHR46268:SF6">
    <property type="entry name" value="UNIVERSAL STRESS PROTEIN UP12"/>
    <property type="match status" value="1"/>
</dbReference>
<dbReference type="Proteomes" id="UP000064893">
    <property type="component" value="Chromosome"/>
</dbReference>
<dbReference type="InterPro" id="IPR006016">
    <property type="entry name" value="UspA"/>
</dbReference>
<organism evidence="3 4">
    <name type="scientific">Salinivirga cyanobacteriivorans</name>
    <dbReference type="NCBI Taxonomy" id="1307839"/>
    <lineage>
        <taxon>Bacteria</taxon>
        <taxon>Pseudomonadati</taxon>
        <taxon>Bacteroidota</taxon>
        <taxon>Bacteroidia</taxon>
        <taxon>Bacteroidales</taxon>
        <taxon>Salinivirgaceae</taxon>
        <taxon>Salinivirga</taxon>
    </lineage>
</organism>
<dbReference type="PRINTS" id="PR01438">
    <property type="entry name" value="UNVRSLSTRESS"/>
</dbReference>
<comment type="similarity">
    <text evidence="1">Belongs to the universal stress protein A family.</text>
</comment>
<dbReference type="Gene3D" id="3.40.50.620">
    <property type="entry name" value="HUPs"/>
    <property type="match status" value="2"/>
</dbReference>
<feature type="domain" description="UspA" evidence="2">
    <location>
        <begin position="7"/>
        <end position="142"/>
    </location>
</feature>
<sequence length="292" mass="32684">MEKKEARILVPVDFSEQSKEGIYQAIQIANETGARIYLLHVIRINLPPWNFMDDKERENQILSIEQALVKEAEELSQDTPPEFSTIVVEGKLCDTILDQAAQIDAELIVMGTSTAENIKKKIIGSNALRVATEADIPVVTVKNGCASKNLDKIILPLDLTKETREKVTDAVHLAKRFHSKIYAVSFSSTRDDGVVGHLKGQLRQVSDFVEKAGIEIETDFRFYDGNRRKKFLEYVQDKDADLVIITTHQQPEIVRFFMGSFAKEVVHSAPVPVLSIVPKGTFKVLTSMPGTD</sequence>
<evidence type="ECO:0000256" key="1">
    <source>
        <dbReference type="ARBA" id="ARBA00008791"/>
    </source>
</evidence>
<feature type="domain" description="UspA" evidence="2">
    <location>
        <begin position="151"/>
        <end position="274"/>
    </location>
</feature>
<proteinExistence type="inferred from homology"/>
<evidence type="ECO:0000313" key="3">
    <source>
        <dbReference type="EMBL" id="ALO17319.1"/>
    </source>
</evidence>
<dbReference type="RefSeq" id="WP_057954605.1">
    <property type="nucleotide sequence ID" value="NZ_CP013118.1"/>
</dbReference>
<evidence type="ECO:0000259" key="2">
    <source>
        <dbReference type="Pfam" id="PF00582"/>
    </source>
</evidence>
<dbReference type="OrthoDB" id="9788959at2"/>
<dbReference type="AlphaFoldDB" id="A0A0S2I4Z2"/>
<gene>
    <name evidence="3" type="ORF">L21SP5_03721</name>
</gene>
<name>A0A0S2I4Z2_9BACT</name>
<dbReference type="CDD" id="cd00293">
    <property type="entry name" value="USP-like"/>
    <property type="match status" value="2"/>
</dbReference>
<dbReference type="InterPro" id="IPR006015">
    <property type="entry name" value="Universal_stress_UspA"/>
</dbReference>
<dbReference type="SUPFAM" id="SSF52402">
    <property type="entry name" value="Adenine nucleotide alpha hydrolases-like"/>
    <property type="match status" value="2"/>
</dbReference>
<reference evidence="3 4" key="1">
    <citation type="submission" date="2015-11" db="EMBL/GenBank/DDBJ databases">
        <title>Description and complete genome sequence of a novel strain predominating in hypersaline microbial mats and representing a new family of the Bacteriodetes phylum.</title>
        <authorList>
            <person name="Spring S."/>
            <person name="Bunk B."/>
            <person name="Sproer C."/>
            <person name="Klenk H.-P."/>
        </authorList>
    </citation>
    <scope>NUCLEOTIDE SEQUENCE [LARGE SCALE GENOMIC DNA]</scope>
    <source>
        <strain evidence="3 4">L21-Spi-D4</strain>
    </source>
</reference>
<dbReference type="Pfam" id="PF00582">
    <property type="entry name" value="Usp"/>
    <property type="match status" value="2"/>
</dbReference>
<protein>
    <submittedName>
        <fullName evidence="3">Universal stress protein F</fullName>
    </submittedName>
</protein>
<evidence type="ECO:0000313" key="4">
    <source>
        <dbReference type="Proteomes" id="UP000064893"/>
    </source>
</evidence>
<accession>A0A0S2I4Z2</accession>
<dbReference type="KEGG" id="blq:L21SP5_03721"/>
<keyword evidence="4" id="KW-1185">Reference proteome</keyword>
<dbReference type="STRING" id="1307839.L21SP5_03721"/>
<dbReference type="PANTHER" id="PTHR46268">
    <property type="entry name" value="STRESS RESPONSE PROTEIN NHAX"/>
    <property type="match status" value="1"/>
</dbReference>
<dbReference type="InterPro" id="IPR014729">
    <property type="entry name" value="Rossmann-like_a/b/a_fold"/>
</dbReference>
<dbReference type="EMBL" id="CP013118">
    <property type="protein sequence ID" value="ALO17319.1"/>
    <property type="molecule type" value="Genomic_DNA"/>
</dbReference>